<feature type="compositionally biased region" description="Acidic residues" evidence="1">
    <location>
        <begin position="17"/>
        <end position="29"/>
    </location>
</feature>
<dbReference type="RefSeq" id="WP_345717057.1">
    <property type="nucleotide sequence ID" value="NZ_BAABFP010000005.1"/>
</dbReference>
<evidence type="ECO:0000259" key="2">
    <source>
        <dbReference type="Pfam" id="PF18970"/>
    </source>
</evidence>
<evidence type="ECO:0000313" key="4">
    <source>
        <dbReference type="Proteomes" id="UP001596189"/>
    </source>
</evidence>
<name>A0ABW1JBR5_9ACTN</name>
<feature type="compositionally biased region" description="Basic and acidic residues" evidence="1">
    <location>
        <begin position="59"/>
        <end position="73"/>
    </location>
</feature>
<dbReference type="Pfam" id="PF18970">
    <property type="entry name" value="DUF5709"/>
    <property type="match status" value="1"/>
</dbReference>
<comment type="caution">
    <text evidence="3">The sequence shown here is derived from an EMBL/GenBank/DDBJ whole genome shotgun (WGS) entry which is preliminary data.</text>
</comment>
<dbReference type="Proteomes" id="UP001596189">
    <property type="component" value="Unassembled WGS sequence"/>
</dbReference>
<feature type="region of interest" description="Disordered" evidence="1">
    <location>
        <begin position="1"/>
        <end position="132"/>
    </location>
</feature>
<accession>A0ABW1JBR5</accession>
<evidence type="ECO:0000256" key="1">
    <source>
        <dbReference type="SAM" id="MobiDB-lite"/>
    </source>
</evidence>
<organism evidence="3 4">
    <name type="scientific">Angustibacter luteus</name>
    <dbReference type="NCBI Taxonomy" id="658456"/>
    <lineage>
        <taxon>Bacteria</taxon>
        <taxon>Bacillati</taxon>
        <taxon>Actinomycetota</taxon>
        <taxon>Actinomycetes</taxon>
        <taxon>Kineosporiales</taxon>
        <taxon>Kineosporiaceae</taxon>
    </lineage>
</organism>
<reference evidence="4" key="1">
    <citation type="journal article" date="2019" name="Int. J. Syst. Evol. Microbiol.">
        <title>The Global Catalogue of Microorganisms (GCM) 10K type strain sequencing project: providing services to taxonomists for standard genome sequencing and annotation.</title>
        <authorList>
            <consortium name="The Broad Institute Genomics Platform"/>
            <consortium name="The Broad Institute Genome Sequencing Center for Infectious Disease"/>
            <person name="Wu L."/>
            <person name="Ma J."/>
        </authorList>
    </citation>
    <scope>NUCLEOTIDE SEQUENCE [LARGE SCALE GENOMIC DNA]</scope>
    <source>
        <strain evidence="4">KACC 14249</strain>
    </source>
</reference>
<sequence length="160" mass="16899">MTDVPDSEIDSSGVFSVDDEDQPGAEDGLDDRGLVDPLDEGYSPPEKPRGVESFGTTFEEARQGESLDQRIAQEEPDPSAAFDDPLADVAPDRDDPDAVDDLDDGFDGGDEVGDRRAGRLVDPDQGFGEDTEKDLVGYDAGIDGAGASAEEAAVHVIDEP</sequence>
<evidence type="ECO:0000313" key="3">
    <source>
        <dbReference type="EMBL" id="MFC6006203.1"/>
    </source>
</evidence>
<keyword evidence="4" id="KW-1185">Reference proteome</keyword>
<feature type="compositionally biased region" description="Basic and acidic residues" evidence="1">
    <location>
        <begin position="112"/>
        <end position="122"/>
    </location>
</feature>
<gene>
    <name evidence="3" type="ORF">ACFQDO_03580</name>
</gene>
<feature type="domain" description="DUF5709" evidence="2">
    <location>
        <begin position="111"/>
        <end position="159"/>
    </location>
</feature>
<feature type="compositionally biased region" description="Acidic residues" evidence="1">
    <location>
        <begin position="94"/>
        <end position="111"/>
    </location>
</feature>
<dbReference type="InterPro" id="IPR043763">
    <property type="entry name" value="DUF5709"/>
</dbReference>
<protein>
    <submittedName>
        <fullName evidence="3">DUF5709 domain-containing protein</fullName>
    </submittedName>
</protein>
<proteinExistence type="predicted"/>
<dbReference type="EMBL" id="JBHSRD010000002">
    <property type="protein sequence ID" value="MFC6006203.1"/>
    <property type="molecule type" value="Genomic_DNA"/>
</dbReference>